<evidence type="ECO:0000256" key="1">
    <source>
        <dbReference type="SAM" id="Phobius"/>
    </source>
</evidence>
<proteinExistence type="predicted"/>
<dbReference type="OrthoDB" id="5596129at2759"/>
<evidence type="ECO:0000313" key="2">
    <source>
        <dbReference type="EMBL" id="CAG8508190.1"/>
    </source>
</evidence>
<reference evidence="2" key="1">
    <citation type="submission" date="2021-06" db="EMBL/GenBank/DDBJ databases">
        <authorList>
            <person name="Kallberg Y."/>
            <person name="Tangrot J."/>
            <person name="Rosling A."/>
        </authorList>
    </citation>
    <scope>NUCLEOTIDE SEQUENCE</scope>
    <source>
        <strain evidence="2">MT106</strain>
    </source>
</reference>
<dbReference type="EMBL" id="CAJVPL010000543">
    <property type="protein sequence ID" value="CAG8508190.1"/>
    <property type="molecule type" value="Genomic_DNA"/>
</dbReference>
<comment type="caution">
    <text evidence="2">The sequence shown here is derived from an EMBL/GenBank/DDBJ whole genome shotgun (WGS) entry which is preliminary data.</text>
</comment>
<organism evidence="2 3">
    <name type="scientific">Ambispora gerdemannii</name>
    <dbReference type="NCBI Taxonomy" id="144530"/>
    <lineage>
        <taxon>Eukaryota</taxon>
        <taxon>Fungi</taxon>
        <taxon>Fungi incertae sedis</taxon>
        <taxon>Mucoromycota</taxon>
        <taxon>Glomeromycotina</taxon>
        <taxon>Glomeromycetes</taxon>
        <taxon>Archaeosporales</taxon>
        <taxon>Ambisporaceae</taxon>
        <taxon>Ambispora</taxon>
    </lineage>
</organism>
<protein>
    <submittedName>
        <fullName evidence="2">1379_t:CDS:1</fullName>
    </submittedName>
</protein>
<dbReference type="AlphaFoldDB" id="A0A9N9F406"/>
<keyword evidence="3" id="KW-1185">Reference proteome</keyword>
<feature type="transmembrane region" description="Helical" evidence="1">
    <location>
        <begin position="244"/>
        <end position="267"/>
    </location>
</feature>
<sequence length="378" mass="43330">MFTTFTKNSKTEKALKIIFVVALTAAIISFAILNILKLINAHDPLISIARLNKTLTGIQVTNAFVCSDLVERITVEKVPRGKEAQMISDRSMHRVERLWILKSAGDWLLAFPNTSNCYIFEPKGKLKFSLVENNNAIDYIVIKGYAPANTSIKIRNIGILYGLYNPEKPIESIKPFVTATNTINAITFKMLLQVDLSGQVSRYFTIVKQNTVQTKSFGAANMIFKLFYSPDTYMISKFTEKQPYTYFDLIGTIGGFLTYALAIWAFLFENDQSQFGRGSTFYFNNSFSTQQKIDATSSMSTTPIYTDEQKFIRNVDARINQKLWFLEQTLSRHYLAGFRLRRYDHELEQATKEFFPIEEQRNNLKFPSDALNHETIVE</sequence>
<gene>
    <name evidence="2" type="ORF">AGERDE_LOCUS4602</name>
</gene>
<evidence type="ECO:0000313" key="3">
    <source>
        <dbReference type="Proteomes" id="UP000789831"/>
    </source>
</evidence>
<keyword evidence="1" id="KW-1133">Transmembrane helix</keyword>
<feature type="transmembrane region" description="Helical" evidence="1">
    <location>
        <begin position="17"/>
        <end position="36"/>
    </location>
</feature>
<accession>A0A9N9F406</accession>
<keyword evidence="1" id="KW-0472">Membrane</keyword>
<keyword evidence="1" id="KW-0812">Transmembrane</keyword>
<dbReference type="Proteomes" id="UP000789831">
    <property type="component" value="Unassembled WGS sequence"/>
</dbReference>
<name>A0A9N9F406_9GLOM</name>